<feature type="compositionally biased region" description="Pro residues" evidence="1">
    <location>
        <begin position="69"/>
        <end position="79"/>
    </location>
</feature>
<evidence type="ECO:0000256" key="1">
    <source>
        <dbReference type="SAM" id="MobiDB-lite"/>
    </source>
</evidence>
<feature type="region of interest" description="Disordered" evidence="1">
    <location>
        <begin position="1"/>
        <end position="83"/>
    </location>
</feature>
<reference evidence="2" key="1">
    <citation type="journal article" date="2014" name="Int. J. Syst. Evol. Microbiol.">
        <title>Complete genome sequence of Corynebacterium casei LMG S-19264T (=DSM 44701T), isolated from a smear-ripened cheese.</title>
        <authorList>
            <consortium name="US DOE Joint Genome Institute (JGI-PGF)"/>
            <person name="Walter F."/>
            <person name="Albersmeier A."/>
            <person name="Kalinowski J."/>
            <person name="Ruckert C."/>
        </authorList>
    </citation>
    <scope>NUCLEOTIDE SEQUENCE</scope>
    <source>
        <strain evidence="2">JCM 4518</strain>
    </source>
</reference>
<feature type="region of interest" description="Disordered" evidence="1">
    <location>
        <begin position="116"/>
        <end position="202"/>
    </location>
</feature>
<sequence length="341" mass="34566">MFELLGKQGESGHMGTDDQTGAVPPPPPPHPPASTPPAAAGPAHTPSAHTPPAYTPSAQPHTPSAHTPPHAPFAPPVPAAEPVRSEQPRWAWWVAGIALPLLGIVASVVVGMDRGDEPPAAATPPPTTASSSSAPATPSADDQPVSTPSSADDGAAASPLDPPDSPAPRTSAPAGGQVDLTAPAGHGPARESSWGLTPAPCTNSEQQLIDLDTGLSRVEAEDNGRIKEAGGAELQFWPENCTGSDDYRLRGVPNTRVGLLRADDPHTADTCRKMSNTGLPPMDLNDEKTTEQAGFTVGAAICAVTTEGAVAMATIDHISDGGIGGEATASGTLYVWPKAAS</sequence>
<accession>A0A918T5K5</accession>
<dbReference type="AlphaFoldDB" id="A0A918T5K5"/>
<feature type="compositionally biased region" description="Low complexity" evidence="1">
    <location>
        <begin position="128"/>
        <end position="140"/>
    </location>
</feature>
<reference evidence="2" key="2">
    <citation type="submission" date="2020-09" db="EMBL/GenBank/DDBJ databases">
        <authorList>
            <person name="Sun Q."/>
            <person name="Ohkuma M."/>
        </authorList>
    </citation>
    <scope>NUCLEOTIDE SEQUENCE</scope>
    <source>
        <strain evidence="2">JCM 4518</strain>
    </source>
</reference>
<keyword evidence="3" id="KW-1185">Reference proteome</keyword>
<feature type="compositionally biased region" description="Low complexity" evidence="1">
    <location>
        <begin position="148"/>
        <end position="159"/>
    </location>
</feature>
<dbReference type="PRINTS" id="PR01217">
    <property type="entry name" value="PRICHEXTENSN"/>
</dbReference>
<gene>
    <name evidence="2" type="ORF">GCM10010305_45960</name>
</gene>
<feature type="compositionally biased region" description="Low complexity" evidence="1">
    <location>
        <begin position="36"/>
        <end position="68"/>
    </location>
</feature>
<name>A0A918T5K5_9ACTN</name>
<dbReference type="EMBL" id="BMUL01000012">
    <property type="protein sequence ID" value="GHA97214.1"/>
    <property type="molecule type" value="Genomic_DNA"/>
</dbReference>
<dbReference type="Proteomes" id="UP000644020">
    <property type="component" value="Unassembled WGS sequence"/>
</dbReference>
<proteinExistence type="predicted"/>
<evidence type="ECO:0000313" key="3">
    <source>
        <dbReference type="Proteomes" id="UP000644020"/>
    </source>
</evidence>
<protein>
    <submittedName>
        <fullName evidence="2">Uncharacterized protein</fullName>
    </submittedName>
</protein>
<comment type="caution">
    <text evidence="2">The sequence shown here is derived from an EMBL/GenBank/DDBJ whole genome shotgun (WGS) entry which is preliminary data.</text>
</comment>
<organism evidence="2 3">
    <name type="scientific">Streptomyces termitum</name>
    <dbReference type="NCBI Taxonomy" id="67368"/>
    <lineage>
        <taxon>Bacteria</taxon>
        <taxon>Bacillati</taxon>
        <taxon>Actinomycetota</taxon>
        <taxon>Actinomycetes</taxon>
        <taxon>Kitasatosporales</taxon>
        <taxon>Streptomycetaceae</taxon>
        <taxon>Streptomyces</taxon>
    </lineage>
</organism>
<feature type="compositionally biased region" description="Pro residues" evidence="1">
    <location>
        <begin position="23"/>
        <end position="35"/>
    </location>
</feature>
<evidence type="ECO:0000313" key="2">
    <source>
        <dbReference type="EMBL" id="GHA97214.1"/>
    </source>
</evidence>